<evidence type="ECO:0000256" key="4">
    <source>
        <dbReference type="ARBA" id="ARBA00023136"/>
    </source>
</evidence>
<accession>A0A918WLW7</accession>
<dbReference type="Gene3D" id="1.20.120.1630">
    <property type="match status" value="1"/>
</dbReference>
<keyword evidence="7" id="KW-1185">Reference proteome</keyword>
<reference evidence="6" key="2">
    <citation type="submission" date="2020-09" db="EMBL/GenBank/DDBJ databases">
        <authorList>
            <person name="Sun Q."/>
            <person name="Kim S."/>
        </authorList>
    </citation>
    <scope>NUCLEOTIDE SEQUENCE</scope>
    <source>
        <strain evidence="6">KCTC 23310</strain>
    </source>
</reference>
<comment type="caution">
    <text evidence="6">The sequence shown here is derived from an EMBL/GenBank/DDBJ whole genome shotgun (WGS) entry which is preliminary data.</text>
</comment>
<comment type="subcellular location">
    <subcellularLocation>
        <location evidence="1">Endomembrane system</location>
        <topology evidence="1">Multi-pass membrane protein</topology>
    </subcellularLocation>
</comment>
<evidence type="ECO:0000256" key="3">
    <source>
        <dbReference type="ARBA" id="ARBA00022989"/>
    </source>
</evidence>
<feature type="transmembrane region" description="Helical" evidence="5">
    <location>
        <begin position="95"/>
        <end position="128"/>
    </location>
</feature>
<keyword evidence="3 5" id="KW-1133">Transmembrane helix</keyword>
<dbReference type="Pfam" id="PF04191">
    <property type="entry name" value="PEMT"/>
    <property type="match status" value="1"/>
</dbReference>
<keyword evidence="2 5" id="KW-0812">Transmembrane</keyword>
<keyword evidence="4 5" id="KW-0472">Membrane</keyword>
<organism evidence="6 7">
    <name type="scientific">Neogemmobacter tilapiae</name>
    <dbReference type="NCBI Taxonomy" id="875041"/>
    <lineage>
        <taxon>Bacteria</taxon>
        <taxon>Pseudomonadati</taxon>
        <taxon>Pseudomonadota</taxon>
        <taxon>Alphaproteobacteria</taxon>
        <taxon>Rhodobacterales</taxon>
        <taxon>Paracoccaceae</taxon>
        <taxon>Neogemmobacter</taxon>
    </lineage>
</organism>
<evidence type="ECO:0000256" key="5">
    <source>
        <dbReference type="SAM" id="Phobius"/>
    </source>
</evidence>
<sequence length="232" mass="26085">MNDKSRFIRIGDFFFKWRNQVFPLILATLFLTFTPTKTALALSLPIVGLGLATRFATIGWAYIKRGGKAKQVYADDLVTTGYFGLCRNPLYVGNLLIYLGCFLYHGNAIVILAGGLTFLLIYSAIVAAEEHFLRAKFGKDYDAYAARVPRWLPLIWKHKAVTQGMGFSLQRALTKDYTTIASTLTSLGVIHLLRIWEWHPNALPLHTAISLVLAGALLFLTLTIRRYKRSLV</sequence>
<dbReference type="GO" id="GO:0012505">
    <property type="term" value="C:endomembrane system"/>
    <property type="evidence" value="ECO:0007669"/>
    <property type="project" value="UniProtKB-SubCell"/>
</dbReference>
<gene>
    <name evidence="6" type="primary">ste14</name>
    <name evidence="6" type="ORF">GCM10007315_23270</name>
</gene>
<evidence type="ECO:0000313" key="7">
    <source>
        <dbReference type="Proteomes" id="UP000638981"/>
    </source>
</evidence>
<evidence type="ECO:0000313" key="6">
    <source>
        <dbReference type="EMBL" id="GHC58838.1"/>
    </source>
</evidence>
<dbReference type="PANTHER" id="PTHR12714">
    <property type="entry name" value="PROTEIN-S ISOPRENYLCYSTEINE O-METHYLTRANSFERASE"/>
    <property type="match status" value="1"/>
</dbReference>
<reference evidence="6" key="1">
    <citation type="journal article" date="2014" name="Int. J. Syst. Evol. Microbiol.">
        <title>Complete genome sequence of Corynebacterium casei LMG S-19264T (=DSM 44701T), isolated from a smear-ripened cheese.</title>
        <authorList>
            <consortium name="US DOE Joint Genome Institute (JGI-PGF)"/>
            <person name="Walter F."/>
            <person name="Albersmeier A."/>
            <person name="Kalinowski J."/>
            <person name="Ruckert C."/>
        </authorList>
    </citation>
    <scope>NUCLEOTIDE SEQUENCE</scope>
    <source>
        <strain evidence="6">KCTC 23310</strain>
    </source>
</reference>
<dbReference type="AlphaFoldDB" id="A0A918WLW7"/>
<evidence type="ECO:0000256" key="1">
    <source>
        <dbReference type="ARBA" id="ARBA00004127"/>
    </source>
</evidence>
<name>A0A918WLW7_9RHOB</name>
<dbReference type="PANTHER" id="PTHR12714:SF9">
    <property type="entry name" value="PROTEIN-S-ISOPRENYLCYSTEINE O-METHYLTRANSFERASE"/>
    <property type="match status" value="1"/>
</dbReference>
<evidence type="ECO:0000256" key="2">
    <source>
        <dbReference type="ARBA" id="ARBA00022692"/>
    </source>
</evidence>
<dbReference type="GO" id="GO:0016740">
    <property type="term" value="F:transferase activity"/>
    <property type="evidence" value="ECO:0007669"/>
    <property type="project" value="UniProtKB-ARBA"/>
</dbReference>
<dbReference type="InterPro" id="IPR007318">
    <property type="entry name" value="Phopholipid_MeTrfase"/>
</dbReference>
<dbReference type="EMBL" id="BMYJ01000006">
    <property type="protein sequence ID" value="GHC58838.1"/>
    <property type="molecule type" value="Genomic_DNA"/>
</dbReference>
<dbReference type="Proteomes" id="UP000638981">
    <property type="component" value="Unassembled WGS sequence"/>
</dbReference>
<protein>
    <submittedName>
        <fullName evidence="6">Lipid A Kdo2 1-phosphate O-methyltransferase</fullName>
    </submittedName>
</protein>
<feature type="transmembrane region" description="Helical" evidence="5">
    <location>
        <begin position="202"/>
        <end position="224"/>
    </location>
</feature>
<dbReference type="RefSeq" id="WP_189411836.1">
    <property type="nucleotide sequence ID" value="NZ_BMYJ01000006.1"/>
</dbReference>
<proteinExistence type="predicted"/>